<dbReference type="Proteomes" id="UP001589608">
    <property type="component" value="Unassembled WGS sequence"/>
</dbReference>
<organism evidence="1 2">
    <name type="scientific">Dactylosporangium vinaceum</name>
    <dbReference type="NCBI Taxonomy" id="53362"/>
    <lineage>
        <taxon>Bacteria</taxon>
        <taxon>Bacillati</taxon>
        <taxon>Actinomycetota</taxon>
        <taxon>Actinomycetes</taxon>
        <taxon>Micromonosporales</taxon>
        <taxon>Micromonosporaceae</taxon>
        <taxon>Dactylosporangium</taxon>
    </lineage>
</organism>
<gene>
    <name evidence="1" type="ORF">ACFFTR_17090</name>
</gene>
<proteinExistence type="predicted"/>
<evidence type="ECO:0000313" key="1">
    <source>
        <dbReference type="EMBL" id="MFB9444793.1"/>
    </source>
</evidence>
<reference evidence="1 2" key="1">
    <citation type="submission" date="2024-09" db="EMBL/GenBank/DDBJ databases">
        <authorList>
            <person name="Sun Q."/>
            <person name="Mori K."/>
        </authorList>
    </citation>
    <scope>NUCLEOTIDE SEQUENCE [LARGE SCALE GENOMIC DNA]</scope>
    <source>
        <strain evidence="1 2">JCM 3307</strain>
    </source>
</reference>
<evidence type="ECO:0000313" key="2">
    <source>
        <dbReference type="Proteomes" id="UP001589608"/>
    </source>
</evidence>
<dbReference type="RefSeq" id="WP_223097839.1">
    <property type="nucleotide sequence ID" value="NZ_CP061913.1"/>
</dbReference>
<dbReference type="EMBL" id="JBHMCA010000031">
    <property type="protein sequence ID" value="MFB9444793.1"/>
    <property type="molecule type" value="Genomic_DNA"/>
</dbReference>
<sequence>MGLRGVMFDAGGVLFGPVGGRWNPRYDFECIVLRHRPGIASFADAIAAGQRFLDESTTTPAAATITG</sequence>
<evidence type="ECO:0008006" key="3">
    <source>
        <dbReference type="Google" id="ProtNLM"/>
    </source>
</evidence>
<keyword evidence="2" id="KW-1185">Reference proteome</keyword>
<accession>A0ABV5M7J5</accession>
<protein>
    <recommendedName>
        <fullName evidence="3">HAD family hydrolase</fullName>
    </recommendedName>
</protein>
<comment type="caution">
    <text evidence="1">The sequence shown here is derived from an EMBL/GenBank/DDBJ whole genome shotgun (WGS) entry which is preliminary data.</text>
</comment>
<name>A0ABV5M7J5_9ACTN</name>